<evidence type="ECO:0000259" key="2">
    <source>
        <dbReference type="PROSITE" id="PS51670"/>
    </source>
</evidence>
<dbReference type="Gene3D" id="1.10.10.1940">
    <property type="match status" value="1"/>
</dbReference>
<keyword evidence="4" id="KW-1185">Reference proteome</keyword>
<accession>A0A7M5WZP5</accession>
<evidence type="ECO:0000313" key="3">
    <source>
        <dbReference type="EnsemblMetazoa" id="CLYHEMP014943.1"/>
    </source>
</evidence>
<feature type="domain" description="ShKT" evidence="2">
    <location>
        <begin position="47"/>
        <end position="85"/>
    </location>
</feature>
<dbReference type="Proteomes" id="UP000594262">
    <property type="component" value="Unplaced"/>
</dbReference>
<dbReference type="AlphaFoldDB" id="A0A7M5WZP5"/>
<comment type="caution">
    <text evidence="1">Lacks conserved residue(s) required for the propagation of feature annotation.</text>
</comment>
<dbReference type="SMART" id="SM00254">
    <property type="entry name" value="ShKT"/>
    <property type="match status" value="2"/>
</dbReference>
<name>A0A7M5WZP5_9CNID</name>
<dbReference type="OrthoDB" id="6022567at2759"/>
<dbReference type="InterPro" id="IPR003582">
    <property type="entry name" value="ShKT_dom"/>
</dbReference>
<sequence length="103" mass="11969">MGDDCYDLSDKCPDYADHFDDDYCNHPKYAKWMSQACKESCLYCKDCTDKSPYCETLKKNGLCVAKNRQVYSWMVMECSKSCGYCFEKSVFQKDITKVTGQRP</sequence>
<organism evidence="3 4">
    <name type="scientific">Clytia hemisphaerica</name>
    <dbReference type="NCBI Taxonomy" id="252671"/>
    <lineage>
        <taxon>Eukaryota</taxon>
        <taxon>Metazoa</taxon>
        <taxon>Cnidaria</taxon>
        <taxon>Hydrozoa</taxon>
        <taxon>Hydroidolina</taxon>
        <taxon>Leptothecata</taxon>
        <taxon>Obeliida</taxon>
        <taxon>Clytiidae</taxon>
        <taxon>Clytia</taxon>
    </lineage>
</organism>
<dbReference type="EnsemblMetazoa" id="CLYHEMT014943.1">
    <property type="protein sequence ID" value="CLYHEMP014943.1"/>
    <property type="gene ID" value="CLYHEMG014943"/>
</dbReference>
<dbReference type="Pfam" id="PF01549">
    <property type="entry name" value="ShK"/>
    <property type="match status" value="2"/>
</dbReference>
<proteinExistence type="predicted"/>
<evidence type="ECO:0000256" key="1">
    <source>
        <dbReference type="PROSITE-ProRule" id="PRU01005"/>
    </source>
</evidence>
<protein>
    <recommendedName>
        <fullName evidence="2">ShKT domain-containing protein</fullName>
    </recommendedName>
</protein>
<evidence type="ECO:0000313" key="4">
    <source>
        <dbReference type="Proteomes" id="UP000594262"/>
    </source>
</evidence>
<dbReference type="PROSITE" id="PS51670">
    <property type="entry name" value="SHKT"/>
    <property type="match status" value="1"/>
</dbReference>
<reference evidence="3" key="1">
    <citation type="submission" date="2021-01" db="UniProtKB">
        <authorList>
            <consortium name="EnsemblMetazoa"/>
        </authorList>
    </citation>
    <scope>IDENTIFICATION</scope>
</reference>